<dbReference type="Gene3D" id="3.30.565.10">
    <property type="entry name" value="Histidine kinase-like ATPase, C-terminal domain"/>
    <property type="match status" value="1"/>
</dbReference>
<keyword evidence="7" id="KW-1185">Reference proteome</keyword>
<dbReference type="RefSeq" id="WP_142261975.1">
    <property type="nucleotide sequence ID" value="NZ_BMPV01000002.1"/>
</dbReference>
<sequence>MIGAILDGLRGRRRDEGDQDRLDQLERLAEFHLKSEYRYPRKDLVGLVQCCRDAGLRVRLHISGTPPELPVTVRDAGHEILKEALVNVVKHGTGQASVIITYEERRLAIRVENPVPERRREARRDRGGLRHMRRCASLVGGTLTAGPGPNGWQVVATLPIRHSPWRTWTQTAQAN</sequence>
<keyword evidence="5" id="KW-0902">Two-component regulatory system</keyword>
<dbReference type="CDD" id="cd16917">
    <property type="entry name" value="HATPase_UhpB-NarQ-NarX-like"/>
    <property type="match status" value="1"/>
</dbReference>
<evidence type="ECO:0000256" key="2">
    <source>
        <dbReference type="ARBA" id="ARBA00012438"/>
    </source>
</evidence>
<dbReference type="PANTHER" id="PTHR24421:SF10">
    <property type="entry name" value="NITRATE_NITRITE SENSOR PROTEIN NARQ"/>
    <property type="match status" value="1"/>
</dbReference>
<comment type="catalytic activity">
    <reaction evidence="1">
        <text>ATP + protein L-histidine = ADP + protein N-phospho-L-histidine.</text>
        <dbReference type="EC" id="2.7.13.3"/>
    </reaction>
</comment>
<dbReference type="EC" id="2.7.13.3" evidence="2"/>
<dbReference type="InterPro" id="IPR050482">
    <property type="entry name" value="Sensor_HK_TwoCompSys"/>
</dbReference>
<dbReference type="AlphaFoldDB" id="A0A543IPB5"/>
<dbReference type="SUPFAM" id="SSF55874">
    <property type="entry name" value="ATPase domain of HSP90 chaperone/DNA topoisomerase II/histidine kinase"/>
    <property type="match status" value="1"/>
</dbReference>
<dbReference type="GO" id="GO:0004673">
    <property type="term" value="F:protein histidine kinase activity"/>
    <property type="evidence" value="ECO:0007669"/>
    <property type="project" value="UniProtKB-EC"/>
</dbReference>
<accession>A0A543IPB5</accession>
<evidence type="ECO:0000256" key="5">
    <source>
        <dbReference type="ARBA" id="ARBA00023012"/>
    </source>
</evidence>
<evidence type="ECO:0000313" key="7">
    <source>
        <dbReference type="Proteomes" id="UP000319213"/>
    </source>
</evidence>
<dbReference type="GO" id="GO:0000160">
    <property type="term" value="P:phosphorelay signal transduction system"/>
    <property type="evidence" value="ECO:0007669"/>
    <property type="project" value="UniProtKB-KW"/>
</dbReference>
<reference evidence="6 7" key="1">
    <citation type="submission" date="2019-06" db="EMBL/GenBank/DDBJ databases">
        <title>Sequencing the genomes of 1000 actinobacteria strains.</title>
        <authorList>
            <person name="Klenk H.-P."/>
        </authorList>
    </citation>
    <scope>NUCLEOTIDE SEQUENCE [LARGE SCALE GENOMIC DNA]</scope>
    <source>
        <strain evidence="6 7">DSM 43186</strain>
    </source>
</reference>
<dbReference type="OrthoDB" id="227596at2"/>
<dbReference type="PANTHER" id="PTHR24421">
    <property type="entry name" value="NITRATE/NITRITE SENSOR PROTEIN NARX-RELATED"/>
    <property type="match status" value="1"/>
</dbReference>
<proteinExistence type="predicted"/>
<keyword evidence="4" id="KW-0418">Kinase</keyword>
<organism evidence="6 7">
    <name type="scientific">Thermopolyspora flexuosa</name>
    <dbReference type="NCBI Taxonomy" id="103836"/>
    <lineage>
        <taxon>Bacteria</taxon>
        <taxon>Bacillati</taxon>
        <taxon>Actinomycetota</taxon>
        <taxon>Actinomycetes</taxon>
        <taxon>Streptosporangiales</taxon>
        <taxon>Streptosporangiaceae</taxon>
        <taxon>Thermopolyspora</taxon>
    </lineage>
</organism>
<gene>
    <name evidence="6" type="ORF">FHX40_4549</name>
</gene>
<evidence type="ECO:0000256" key="3">
    <source>
        <dbReference type="ARBA" id="ARBA00022679"/>
    </source>
</evidence>
<dbReference type="InterPro" id="IPR036890">
    <property type="entry name" value="HATPase_C_sf"/>
</dbReference>
<name>A0A543IPB5_9ACTN</name>
<evidence type="ECO:0000256" key="4">
    <source>
        <dbReference type="ARBA" id="ARBA00022777"/>
    </source>
</evidence>
<dbReference type="Proteomes" id="UP000319213">
    <property type="component" value="Unassembled WGS sequence"/>
</dbReference>
<keyword evidence="3" id="KW-0808">Transferase</keyword>
<protein>
    <recommendedName>
        <fullName evidence="2">histidine kinase</fullName>
        <ecNumber evidence="2">2.7.13.3</ecNumber>
    </recommendedName>
</protein>
<evidence type="ECO:0000313" key="6">
    <source>
        <dbReference type="EMBL" id="TQM72412.1"/>
    </source>
</evidence>
<evidence type="ECO:0000256" key="1">
    <source>
        <dbReference type="ARBA" id="ARBA00000085"/>
    </source>
</evidence>
<comment type="caution">
    <text evidence="6">The sequence shown here is derived from an EMBL/GenBank/DDBJ whole genome shotgun (WGS) entry which is preliminary data.</text>
</comment>
<dbReference type="EMBL" id="VFPQ01000002">
    <property type="protein sequence ID" value="TQM72412.1"/>
    <property type="molecule type" value="Genomic_DNA"/>
</dbReference>